<dbReference type="OrthoDB" id="9909019at2759"/>
<keyword evidence="3 7" id="KW-0812">Transmembrane</keyword>
<dbReference type="AlphaFoldDB" id="A0A836GBM5"/>
<feature type="transmembrane region" description="Helical" evidence="7">
    <location>
        <begin position="209"/>
        <end position="241"/>
    </location>
</feature>
<comment type="caution">
    <text evidence="9">The sequence shown here is derived from an EMBL/GenBank/DDBJ whole genome shotgun (WGS) entry which is preliminary data.</text>
</comment>
<keyword evidence="10" id="KW-1185">Reference proteome</keyword>
<dbReference type="InterPro" id="IPR039859">
    <property type="entry name" value="PFA4/ZDH16/20/ERF2-like"/>
</dbReference>
<proteinExistence type="inferred from homology"/>
<dbReference type="InterPro" id="IPR001594">
    <property type="entry name" value="Palmitoyltrfase_DHHC"/>
</dbReference>
<dbReference type="Proteomes" id="UP000674179">
    <property type="component" value="Chromosome 23"/>
</dbReference>
<keyword evidence="4 7" id="KW-1133">Transmembrane helix</keyword>
<dbReference type="GO" id="GO:0019706">
    <property type="term" value="F:protein-cysteine S-palmitoyltransferase activity"/>
    <property type="evidence" value="ECO:0007669"/>
    <property type="project" value="UniProtKB-EC"/>
</dbReference>
<evidence type="ECO:0000256" key="3">
    <source>
        <dbReference type="ARBA" id="ARBA00022692"/>
    </source>
</evidence>
<comment type="subcellular location">
    <subcellularLocation>
        <location evidence="1">Membrane</location>
        <topology evidence="1">Multi-pass membrane protein</topology>
    </subcellularLocation>
</comment>
<organism evidence="9 10">
    <name type="scientific">Leishmania enriettii</name>
    <dbReference type="NCBI Taxonomy" id="5663"/>
    <lineage>
        <taxon>Eukaryota</taxon>
        <taxon>Discoba</taxon>
        <taxon>Euglenozoa</taxon>
        <taxon>Kinetoplastea</taxon>
        <taxon>Metakinetoplastina</taxon>
        <taxon>Trypanosomatida</taxon>
        <taxon>Trypanosomatidae</taxon>
        <taxon>Leishmaniinae</taxon>
        <taxon>Leishmania</taxon>
    </lineage>
</organism>
<keyword evidence="5 7" id="KW-0472">Membrane</keyword>
<evidence type="ECO:0000259" key="8">
    <source>
        <dbReference type="Pfam" id="PF01529"/>
    </source>
</evidence>
<feature type="transmembrane region" description="Helical" evidence="7">
    <location>
        <begin position="17"/>
        <end position="42"/>
    </location>
</feature>
<feature type="domain" description="Palmitoyltransferase DHHC" evidence="8">
    <location>
        <begin position="123"/>
        <end position="250"/>
    </location>
</feature>
<accession>A0A836GBM5</accession>
<dbReference type="PANTHER" id="PTHR12246">
    <property type="entry name" value="PALMITOYLTRANSFERASE ZDHHC16"/>
    <property type="match status" value="1"/>
</dbReference>
<dbReference type="KEGG" id="lenr:94172757"/>
<evidence type="ECO:0000256" key="4">
    <source>
        <dbReference type="ARBA" id="ARBA00022989"/>
    </source>
</evidence>
<evidence type="ECO:0000256" key="5">
    <source>
        <dbReference type="ARBA" id="ARBA00023136"/>
    </source>
</evidence>
<evidence type="ECO:0000256" key="7">
    <source>
        <dbReference type="RuleBase" id="RU079119"/>
    </source>
</evidence>
<keyword evidence="2 7" id="KW-0808">Transferase</keyword>
<evidence type="ECO:0000313" key="10">
    <source>
        <dbReference type="Proteomes" id="UP000674179"/>
    </source>
</evidence>
<dbReference type="EC" id="2.3.1.225" evidence="7"/>
<evidence type="ECO:0000256" key="2">
    <source>
        <dbReference type="ARBA" id="ARBA00022679"/>
    </source>
</evidence>
<dbReference type="RefSeq" id="XP_067693035.1">
    <property type="nucleotide sequence ID" value="XM_067837247.1"/>
</dbReference>
<dbReference type="Pfam" id="PF01529">
    <property type="entry name" value="DHHC"/>
    <property type="match status" value="1"/>
</dbReference>
<dbReference type="GeneID" id="94172757"/>
<comment type="catalytic activity">
    <reaction evidence="7">
        <text>L-cysteinyl-[protein] + hexadecanoyl-CoA = S-hexadecanoyl-L-cysteinyl-[protein] + CoA</text>
        <dbReference type="Rhea" id="RHEA:36683"/>
        <dbReference type="Rhea" id="RHEA-COMP:10131"/>
        <dbReference type="Rhea" id="RHEA-COMP:11032"/>
        <dbReference type="ChEBI" id="CHEBI:29950"/>
        <dbReference type="ChEBI" id="CHEBI:57287"/>
        <dbReference type="ChEBI" id="CHEBI:57379"/>
        <dbReference type="ChEBI" id="CHEBI:74151"/>
        <dbReference type="EC" id="2.3.1.225"/>
    </reaction>
</comment>
<sequence>MCEGNIHTARPRTCCGWCALTCGYIPCVIAMTLIAANILPYHLFFLPLLHSACQGGNASFAYYYYCIVVMVLAEVMVYSNLLLAIFTCPGFVPHDPWTEAPVFQGRAVSDNPYEVFELDRLGRLRYCSFCKQFKPDQAHHCNICRCCVYRMDHHCPWINNCVGRGNSKFFLLFVGYIPVGAFHIVFTSLFSCVFHFPNFFSTALLEGDALTNIIIFLSILFSSIMGFCFLAFALHFLCMAYRGQTSVSRMIASKKQPEELEQLRKRHAEDRIFYMFDLFGVDQRWYRMILPFKPDHDLRRAPCGYARRFGGSAGDYFSNLV</sequence>
<feature type="transmembrane region" description="Helical" evidence="7">
    <location>
        <begin position="169"/>
        <end position="197"/>
    </location>
</feature>
<evidence type="ECO:0000313" key="9">
    <source>
        <dbReference type="EMBL" id="KAG5478977.1"/>
    </source>
</evidence>
<gene>
    <name evidence="9" type="ORF">CUR178_05559</name>
</gene>
<evidence type="ECO:0000256" key="6">
    <source>
        <dbReference type="ARBA" id="ARBA00023315"/>
    </source>
</evidence>
<evidence type="ECO:0000256" key="1">
    <source>
        <dbReference type="ARBA" id="ARBA00004141"/>
    </source>
</evidence>
<dbReference type="EMBL" id="JAFHKP010000023">
    <property type="protein sequence ID" value="KAG5478977.1"/>
    <property type="molecule type" value="Genomic_DNA"/>
</dbReference>
<keyword evidence="6 7" id="KW-0012">Acyltransferase</keyword>
<name>A0A836GBM5_LEIEN</name>
<dbReference type="GO" id="GO:0016020">
    <property type="term" value="C:membrane"/>
    <property type="evidence" value="ECO:0007669"/>
    <property type="project" value="UniProtKB-SubCell"/>
</dbReference>
<reference evidence="9 10" key="1">
    <citation type="submission" date="2021-02" db="EMBL/GenBank/DDBJ databases">
        <title>Leishmania (Mundinia) enrietti genome sequencing and assembly.</title>
        <authorList>
            <person name="Almutairi H."/>
            <person name="Gatherer D."/>
        </authorList>
    </citation>
    <scope>NUCLEOTIDE SEQUENCE [LARGE SCALE GENOMIC DNA]</scope>
    <source>
        <strain evidence="9">CUR178</strain>
    </source>
</reference>
<dbReference type="PROSITE" id="PS50216">
    <property type="entry name" value="DHHC"/>
    <property type="match status" value="1"/>
</dbReference>
<feature type="transmembrane region" description="Helical" evidence="7">
    <location>
        <begin position="62"/>
        <end position="86"/>
    </location>
</feature>
<comment type="domain">
    <text evidence="7">The DHHC domain is required for palmitoyltransferase activity.</text>
</comment>
<comment type="similarity">
    <text evidence="7">Belongs to the DHHC palmitoyltransferase family.</text>
</comment>
<protein>
    <recommendedName>
        <fullName evidence="7">Palmitoyltransferase</fullName>
        <ecNumber evidence="7">2.3.1.225</ecNumber>
    </recommendedName>
</protein>